<feature type="domain" description="J" evidence="14">
    <location>
        <begin position="3"/>
        <end position="68"/>
    </location>
</feature>
<dbReference type="InterPro" id="IPR036410">
    <property type="entry name" value="HSP_DnaJ_Cys-rich_dom_sf"/>
</dbReference>
<evidence type="ECO:0000256" key="13">
    <source>
        <dbReference type="SAM" id="MobiDB-lite"/>
    </source>
</evidence>
<name>A0A510V130_9CELL</name>
<dbReference type="GO" id="GO:0005524">
    <property type="term" value="F:ATP binding"/>
    <property type="evidence" value="ECO:0007669"/>
    <property type="project" value="InterPro"/>
</dbReference>
<keyword evidence="8 11" id="KW-0143">Chaperone</keyword>
<dbReference type="PROSITE" id="PS51188">
    <property type="entry name" value="ZF_CR"/>
    <property type="match status" value="1"/>
</dbReference>
<sequence>MTDYYEILGVPRDASPEQIKKAYRKLAREHHPDVAGTEAGSDDRFKDVSRAYDVLGNPEKRRAYDLGGDPSSPGGGMGGGFGFQDIFETFFGAATGAAAQRGPIPRARRGQDALVRLDLDLADVTFGVHKDVPVDTAVVCPTCSGSCCRPGTSPRTCEVCGGRGSVQRVARSFLGQVMTTQPCAACHGFGTVIPEPCTECSGEGRVRSRRTLSVDVPAGVDTGTRIKLTGQGEVGPAGGPAGDVYLEVRERKHDTFVRRGDDLHATLEVPMTAAALGTVLMLDTLDGPREVDLRPGTQPSQVVSLKGLGVGHLHAAGRGDLHVHVEVHVPTAMDDEQAELLRRLASLRGEERPEARLSASSSGVFSKLRDKLSGR</sequence>
<evidence type="ECO:0000256" key="9">
    <source>
        <dbReference type="ARBA" id="ARBA00061004"/>
    </source>
</evidence>
<dbReference type="Gene3D" id="1.10.287.110">
    <property type="entry name" value="DnaJ domain"/>
    <property type="match status" value="1"/>
</dbReference>
<dbReference type="GO" id="GO:0006260">
    <property type="term" value="P:DNA replication"/>
    <property type="evidence" value="ECO:0007669"/>
    <property type="project" value="UniProtKB-KW"/>
</dbReference>
<dbReference type="PRINTS" id="PR00625">
    <property type="entry name" value="JDOMAIN"/>
</dbReference>
<keyword evidence="4 11" id="KW-0677">Repeat</keyword>
<evidence type="ECO:0000256" key="2">
    <source>
        <dbReference type="ARBA" id="ARBA00022705"/>
    </source>
</evidence>
<dbReference type="CDD" id="cd06257">
    <property type="entry name" value="DnaJ"/>
    <property type="match status" value="1"/>
</dbReference>
<dbReference type="Pfam" id="PF00226">
    <property type="entry name" value="DnaJ"/>
    <property type="match status" value="1"/>
</dbReference>
<feature type="region of interest" description="Disordered" evidence="13">
    <location>
        <begin position="351"/>
        <end position="375"/>
    </location>
</feature>
<comment type="function">
    <text evidence="11">Participates actively in the response to hyperosmotic and heat shock by preventing the aggregation of stress-denatured proteins and by disaggregating proteins, also in an autonomous, DnaK-independent fashion. Unfolded proteins bind initially to DnaJ; upon interaction with the DnaJ-bound protein, DnaK hydrolyzes its bound ATP, resulting in the formation of a stable complex. GrpE releases ADP from DnaK; ATP binding to DnaK triggers the release of the substrate protein, thus completing the reaction cycle. Several rounds of ATP-dependent interactions between DnaJ, DnaK and GrpE are required for fully efficient folding. Also involved, together with DnaK and GrpE, in the DNA replication of plasmids through activation of initiation proteins.</text>
</comment>
<feature type="domain" description="CR-type" evidence="15">
    <location>
        <begin position="127"/>
        <end position="209"/>
    </location>
</feature>
<dbReference type="EMBL" id="BJUB01000001">
    <property type="protein sequence ID" value="GEK19521.1"/>
    <property type="molecule type" value="Genomic_DNA"/>
</dbReference>
<dbReference type="NCBIfam" id="NF010871">
    <property type="entry name" value="PRK14278.1"/>
    <property type="match status" value="1"/>
</dbReference>
<dbReference type="Pfam" id="PF01556">
    <property type="entry name" value="DnaJ_C"/>
    <property type="match status" value="1"/>
</dbReference>
<dbReference type="FunFam" id="2.10.230.10:FF:000002">
    <property type="entry name" value="Molecular chaperone DnaJ"/>
    <property type="match status" value="1"/>
</dbReference>
<feature type="binding site" evidence="11">
    <location>
        <position position="183"/>
    </location>
    <ligand>
        <name>Zn(2+)</name>
        <dbReference type="ChEBI" id="CHEBI:29105"/>
        <label>2</label>
    </ligand>
</feature>
<feature type="binding site" evidence="11">
    <location>
        <position position="197"/>
    </location>
    <ligand>
        <name>Zn(2+)</name>
        <dbReference type="ChEBI" id="CHEBI:29105"/>
        <label>1</label>
    </ligand>
</feature>
<dbReference type="PANTHER" id="PTHR43096">
    <property type="entry name" value="DNAJ HOMOLOG 1, MITOCHONDRIAL-RELATED"/>
    <property type="match status" value="1"/>
</dbReference>
<dbReference type="GO" id="GO:0008270">
    <property type="term" value="F:zinc ion binding"/>
    <property type="evidence" value="ECO:0007669"/>
    <property type="project" value="UniProtKB-UniRule"/>
</dbReference>
<evidence type="ECO:0000256" key="5">
    <source>
        <dbReference type="ARBA" id="ARBA00022771"/>
    </source>
</evidence>
<protein>
    <recommendedName>
        <fullName evidence="10 11">Chaperone protein DnaJ</fullName>
    </recommendedName>
</protein>
<evidence type="ECO:0000256" key="3">
    <source>
        <dbReference type="ARBA" id="ARBA00022723"/>
    </source>
</evidence>
<comment type="caution">
    <text evidence="11">Lacks conserved residue(s) required for the propagation of feature annotation.</text>
</comment>
<feature type="binding site" evidence="11">
    <location>
        <position position="143"/>
    </location>
    <ligand>
        <name>Zn(2+)</name>
        <dbReference type="ChEBI" id="CHEBI:29105"/>
        <label>1</label>
    </ligand>
</feature>
<gene>
    <name evidence="16" type="primary">dnaJ2</name>
    <name evidence="11" type="synonym">dnaJ</name>
    <name evidence="16" type="ORF">CXY01_00410</name>
</gene>
<dbReference type="InterPro" id="IPR018253">
    <property type="entry name" value="DnaJ_domain_CS"/>
</dbReference>
<evidence type="ECO:0000256" key="1">
    <source>
        <dbReference type="ARBA" id="ARBA00022490"/>
    </source>
</evidence>
<comment type="caution">
    <text evidence="16">The sequence shown here is derived from an EMBL/GenBank/DDBJ whole genome shotgun (WGS) entry which is preliminary data.</text>
</comment>
<dbReference type="SUPFAM" id="SSF49493">
    <property type="entry name" value="HSP40/DnaJ peptide-binding domain"/>
    <property type="match status" value="2"/>
</dbReference>
<keyword evidence="7 11" id="KW-0346">Stress response</keyword>
<dbReference type="GO" id="GO:0051082">
    <property type="term" value="F:unfolded protein binding"/>
    <property type="evidence" value="ECO:0007669"/>
    <property type="project" value="UniProtKB-UniRule"/>
</dbReference>
<comment type="domain">
    <text evidence="11">The J domain is necessary and sufficient to stimulate DnaK ATPase activity. Zinc center 1 plays an important role in the autonomous, DnaK-independent chaperone activity of DnaJ. Zinc center 2 is essential for interaction with DnaK and for DnaJ activity.</text>
</comment>
<evidence type="ECO:0000256" key="8">
    <source>
        <dbReference type="ARBA" id="ARBA00023186"/>
    </source>
</evidence>
<proteinExistence type="inferred from homology"/>
<evidence type="ECO:0000313" key="17">
    <source>
        <dbReference type="Proteomes" id="UP000321118"/>
    </source>
</evidence>
<dbReference type="SUPFAM" id="SSF46565">
    <property type="entry name" value="Chaperone J-domain"/>
    <property type="match status" value="1"/>
</dbReference>
<dbReference type="InterPro" id="IPR002939">
    <property type="entry name" value="DnaJ_C"/>
</dbReference>
<keyword evidence="3 11" id="KW-0479">Metal-binding</keyword>
<dbReference type="GO" id="GO:0005737">
    <property type="term" value="C:cytoplasm"/>
    <property type="evidence" value="ECO:0007669"/>
    <property type="project" value="UniProtKB-SubCell"/>
</dbReference>
<evidence type="ECO:0000313" key="16">
    <source>
        <dbReference type="EMBL" id="GEK19521.1"/>
    </source>
</evidence>
<dbReference type="Gene3D" id="2.60.260.20">
    <property type="entry name" value="Urease metallochaperone UreE, N-terminal domain"/>
    <property type="match status" value="2"/>
</dbReference>
<dbReference type="InterPro" id="IPR008971">
    <property type="entry name" value="HSP40/DnaJ_pept-bd"/>
</dbReference>
<dbReference type="InterPro" id="IPR001305">
    <property type="entry name" value="HSP_DnaJ_Cys-rich_dom"/>
</dbReference>
<dbReference type="Proteomes" id="UP000321118">
    <property type="component" value="Unassembled WGS sequence"/>
</dbReference>
<comment type="subcellular location">
    <subcellularLocation>
        <location evidence="11">Cytoplasm</location>
    </subcellularLocation>
</comment>
<feature type="binding site" evidence="11">
    <location>
        <position position="140"/>
    </location>
    <ligand>
        <name>Zn(2+)</name>
        <dbReference type="ChEBI" id="CHEBI:29105"/>
        <label>1</label>
    </ligand>
</feature>
<accession>A0A510V130</accession>
<reference evidence="16 17" key="1">
    <citation type="submission" date="2019-07" db="EMBL/GenBank/DDBJ databases">
        <title>Whole genome shotgun sequence of Cellulomonas xylanilytica NBRC 101102.</title>
        <authorList>
            <person name="Hosoyama A."/>
            <person name="Uohara A."/>
            <person name="Ohji S."/>
            <person name="Ichikawa N."/>
        </authorList>
    </citation>
    <scope>NUCLEOTIDE SEQUENCE [LARGE SCALE GENOMIC DNA]</scope>
    <source>
        <strain evidence="16 17">NBRC 101102</strain>
    </source>
</reference>
<dbReference type="GO" id="GO:0031072">
    <property type="term" value="F:heat shock protein binding"/>
    <property type="evidence" value="ECO:0007669"/>
    <property type="project" value="InterPro"/>
</dbReference>
<keyword evidence="5 11" id="KW-0863">Zinc-finger</keyword>
<comment type="similarity">
    <text evidence="9 11">Belongs to the DnaJ family.</text>
</comment>
<dbReference type="InterPro" id="IPR036869">
    <property type="entry name" value="J_dom_sf"/>
</dbReference>
<evidence type="ECO:0000259" key="14">
    <source>
        <dbReference type="PROSITE" id="PS50076"/>
    </source>
</evidence>
<dbReference type="CDD" id="cd10719">
    <property type="entry name" value="DnaJ_zf"/>
    <property type="match status" value="1"/>
</dbReference>
<comment type="subunit">
    <text evidence="11">Homodimer.</text>
</comment>
<evidence type="ECO:0000259" key="15">
    <source>
        <dbReference type="PROSITE" id="PS51188"/>
    </source>
</evidence>
<dbReference type="PROSITE" id="PS00636">
    <property type="entry name" value="DNAJ_1"/>
    <property type="match status" value="1"/>
</dbReference>
<dbReference type="GO" id="GO:0009408">
    <property type="term" value="P:response to heat"/>
    <property type="evidence" value="ECO:0007669"/>
    <property type="project" value="InterPro"/>
</dbReference>
<dbReference type="PROSITE" id="PS50076">
    <property type="entry name" value="DNAJ_2"/>
    <property type="match status" value="1"/>
</dbReference>
<dbReference type="SMART" id="SM00271">
    <property type="entry name" value="DnaJ"/>
    <property type="match status" value="1"/>
</dbReference>
<dbReference type="FunFam" id="2.60.260.20:FF:000005">
    <property type="entry name" value="Chaperone protein dnaJ 1, mitochondrial"/>
    <property type="match status" value="1"/>
</dbReference>
<organism evidence="16 17">
    <name type="scientific">Cellulomonas xylanilytica</name>
    <dbReference type="NCBI Taxonomy" id="233583"/>
    <lineage>
        <taxon>Bacteria</taxon>
        <taxon>Bacillati</taxon>
        <taxon>Actinomycetota</taxon>
        <taxon>Actinomycetes</taxon>
        <taxon>Micrococcales</taxon>
        <taxon>Cellulomonadaceae</taxon>
        <taxon>Cellulomonas</taxon>
    </lineage>
</organism>
<dbReference type="InterPro" id="IPR012724">
    <property type="entry name" value="DnaJ"/>
</dbReference>
<dbReference type="InterPro" id="IPR001623">
    <property type="entry name" value="DnaJ_domain"/>
</dbReference>
<keyword evidence="6 11" id="KW-0862">Zinc</keyword>
<dbReference type="Gene3D" id="2.10.230.10">
    <property type="entry name" value="Heat shock protein DnaJ, cysteine-rich domain"/>
    <property type="match status" value="1"/>
</dbReference>
<keyword evidence="2 11" id="KW-0235">DNA replication</keyword>
<dbReference type="Pfam" id="PF00684">
    <property type="entry name" value="DnaJ_CXXCXGXG"/>
    <property type="match status" value="1"/>
</dbReference>
<evidence type="ECO:0000256" key="12">
    <source>
        <dbReference type="PROSITE-ProRule" id="PRU00546"/>
    </source>
</evidence>
<feature type="binding site" evidence="11">
    <location>
        <position position="200"/>
    </location>
    <ligand>
        <name>Zn(2+)</name>
        <dbReference type="ChEBI" id="CHEBI:29105"/>
        <label>1</label>
    </ligand>
</feature>
<feature type="binding site" evidence="11">
    <location>
        <position position="160"/>
    </location>
    <ligand>
        <name>Zn(2+)</name>
        <dbReference type="ChEBI" id="CHEBI:29105"/>
        <label>2</label>
    </ligand>
</feature>
<feature type="binding site" evidence="11">
    <location>
        <position position="157"/>
    </location>
    <ligand>
        <name>Zn(2+)</name>
        <dbReference type="ChEBI" id="CHEBI:29105"/>
        <label>2</label>
    </ligand>
</feature>
<dbReference type="NCBIfam" id="NF008035">
    <property type="entry name" value="PRK10767.1"/>
    <property type="match status" value="1"/>
</dbReference>
<dbReference type="PANTHER" id="PTHR43096:SF48">
    <property type="entry name" value="CHAPERONE PROTEIN DNAJ"/>
    <property type="match status" value="1"/>
</dbReference>
<comment type="cofactor">
    <cofactor evidence="11">
        <name>Zn(2+)</name>
        <dbReference type="ChEBI" id="CHEBI:29105"/>
    </cofactor>
    <text evidence="11">Binds 2 Zn(2+) ions per monomer.</text>
</comment>
<keyword evidence="1 11" id="KW-0963">Cytoplasm</keyword>
<dbReference type="AlphaFoldDB" id="A0A510V130"/>
<evidence type="ECO:0000256" key="6">
    <source>
        <dbReference type="ARBA" id="ARBA00022833"/>
    </source>
</evidence>
<feature type="binding site" evidence="11">
    <location>
        <position position="186"/>
    </location>
    <ligand>
        <name>Zn(2+)</name>
        <dbReference type="ChEBI" id="CHEBI:29105"/>
        <label>2</label>
    </ligand>
</feature>
<evidence type="ECO:0000256" key="11">
    <source>
        <dbReference type="HAMAP-Rule" id="MF_01152"/>
    </source>
</evidence>
<dbReference type="RefSeq" id="WP_146925067.1">
    <property type="nucleotide sequence ID" value="NZ_BJUB01000001.1"/>
</dbReference>
<feature type="zinc finger region" description="CR-type" evidence="12">
    <location>
        <begin position="127"/>
        <end position="209"/>
    </location>
</feature>
<dbReference type="SUPFAM" id="SSF57938">
    <property type="entry name" value="DnaJ/Hsp40 cysteine-rich domain"/>
    <property type="match status" value="1"/>
</dbReference>
<dbReference type="OrthoDB" id="9779889at2"/>
<dbReference type="HAMAP" id="MF_01152">
    <property type="entry name" value="DnaJ"/>
    <property type="match status" value="1"/>
</dbReference>
<evidence type="ECO:0000256" key="10">
    <source>
        <dbReference type="ARBA" id="ARBA00067609"/>
    </source>
</evidence>
<evidence type="ECO:0000256" key="7">
    <source>
        <dbReference type="ARBA" id="ARBA00023016"/>
    </source>
</evidence>
<keyword evidence="17" id="KW-1185">Reference proteome</keyword>
<dbReference type="GO" id="GO:0042026">
    <property type="term" value="P:protein refolding"/>
    <property type="evidence" value="ECO:0007669"/>
    <property type="project" value="TreeGrafter"/>
</dbReference>
<evidence type="ECO:0000256" key="4">
    <source>
        <dbReference type="ARBA" id="ARBA00022737"/>
    </source>
</evidence>
<dbReference type="CDD" id="cd10747">
    <property type="entry name" value="DnaJ_C"/>
    <property type="match status" value="1"/>
</dbReference>